<dbReference type="InterPro" id="IPR015797">
    <property type="entry name" value="NUDIX_hydrolase-like_dom_sf"/>
</dbReference>
<keyword evidence="8" id="KW-0460">Magnesium</keyword>
<sequence length="189" mass="21813">MLGESQVFFVEYWSLTPNGFICGDGLFRVIMSCEVMNMQRVANCVLTYKDHVLLLQKPSRNWMVAPGGKMEYGETPLNTVRREFREETGIQLLNPVLRAVSTIVIKERYTTVSEWMLFSFYADGHKGQALECSPEGKLFWKKRAEVRSQPMAAGDRDLFQHLLENKGMLFSTFYYTPDFELLDAKLETV</sequence>
<evidence type="ECO:0000256" key="9">
    <source>
        <dbReference type="ARBA" id="ARBA00023204"/>
    </source>
</evidence>
<reference evidence="13 14" key="1">
    <citation type="submission" date="2016-10" db="EMBL/GenBank/DDBJ databases">
        <authorList>
            <person name="de Groot N.N."/>
        </authorList>
    </citation>
    <scope>NUCLEOTIDE SEQUENCE [LARGE SCALE GENOMIC DNA]</scope>
    <source>
        <strain evidence="13 14">DSM 21771</strain>
    </source>
</reference>
<dbReference type="PROSITE" id="PS51462">
    <property type="entry name" value="NUDIX"/>
    <property type="match status" value="1"/>
</dbReference>
<protein>
    <recommendedName>
        <fullName evidence="11">8-oxo-dGTP diphosphatase</fullName>
        <ecNumber evidence="11">3.6.1.55</ecNumber>
    </recommendedName>
</protein>
<keyword evidence="7" id="KW-0378">Hydrolase</keyword>
<dbReference type="SUPFAM" id="SSF55811">
    <property type="entry name" value="Nudix"/>
    <property type="match status" value="1"/>
</dbReference>
<keyword evidence="14" id="KW-1185">Reference proteome</keyword>
<evidence type="ECO:0000256" key="4">
    <source>
        <dbReference type="ARBA" id="ARBA00022705"/>
    </source>
</evidence>
<keyword evidence="3" id="KW-0515">Mutator protein</keyword>
<dbReference type="InterPro" id="IPR047127">
    <property type="entry name" value="MutT-like"/>
</dbReference>
<evidence type="ECO:0000256" key="7">
    <source>
        <dbReference type="ARBA" id="ARBA00022801"/>
    </source>
</evidence>
<dbReference type="GO" id="GO:0046872">
    <property type="term" value="F:metal ion binding"/>
    <property type="evidence" value="ECO:0007669"/>
    <property type="project" value="UniProtKB-KW"/>
</dbReference>
<evidence type="ECO:0000256" key="5">
    <source>
        <dbReference type="ARBA" id="ARBA00022723"/>
    </source>
</evidence>
<accession>A0A1G8KL67</accession>
<dbReference type="GO" id="GO:0044716">
    <property type="term" value="F:8-oxo-GDP phosphatase activity"/>
    <property type="evidence" value="ECO:0007669"/>
    <property type="project" value="TreeGrafter"/>
</dbReference>
<comment type="catalytic activity">
    <reaction evidence="10">
        <text>8-oxo-dGTP + H2O = 8-oxo-dGMP + diphosphate + H(+)</text>
        <dbReference type="Rhea" id="RHEA:31575"/>
        <dbReference type="ChEBI" id="CHEBI:15377"/>
        <dbReference type="ChEBI" id="CHEBI:15378"/>
        <dbReference type="ChEBI" id="CHEBI:33019"/>
        <dbReference type="ChEBI" id="CHEBI:63224"/>
        <dbReference type="ChEBI" id="CHEBI:77896"/>
        <dbReference type="EC" id="3.6.1.55"/>
    </reaction>
</comment>
<dbReference type="PROSITE" id="PS00893">
    <property type="entry name" value="NUDIX_BOX"/>
    <property type="match status" value="1"/>
</dbReference>
<evidence type="ECO:0000313" key="14">
    <source>
        <dbReference type="Proteomes" id="UP000198853"/>
    </source>
</evidence>
<dbReference type="PANTHER" id="PTHR47707">
    <property type="entry name" value="8-OXO-DGTP DIPHOSPHATASE"/>
    <property type="match status" value="1"/>
</dbReference>
<evidence type="ECO:0000256" key="6">
    <source>
        <dbReference type="ARBA" id="ARBA00022763"/>
    </source>
</evidence>
<dbReference type="GO" id="GO:0035539">
    <property type="term" value="F:8-oxo-7,8-dihydrodeoxyguanosine triphosphate pyrophosphatase activity"/>
    <property type="evidence" value="ECO:0007669"/>
    <property type="project" value="UniProtKB-EC"/>
</dbReference>
<keyword evidence="5" id="KW-0479">Metal-binding</keyword>
<dbReference type="EC" id="3.6.1.55" evidence="11"/>
<dbReference type="Gene3D" id="3.90.79.10">
    <property type="entry name" value="Nucleoside Triphosphate Pyrophosphohydrolase"/>
    <property type="match status" value="1"/>
</dbReference>
<dbReference type="GO" id="GO:0008413">
    <property type="term" value="F:8-oxo-7,8-dihydroguanosine triphosphate pyrophosphatase activity"/>
    <property type="evidence" value="ECO:0007669"/>
    <property type="project" value="TreeGrafter"/>
</dbReference>
<feature type="domain" description="Nudix hydrolase" evidence="12">
    <location>
        <begin position="37"/>
        <end position="164"/>
    </location>
</feature>
<dbReference type="EMBL" id="FNEN01000002">
    <property type="protein sequence ID" value="SDI44187.1"/>
    <property type="molecule type" value="Genomic_DNA"/>
</dbReference>
<dbReference type="InterPro" id="IPR000086">
    <property type="entry name" value="NUDIX_hydrolase_dom"/>
</dbReference>
<evidence type="ECO:0000259" key="12">
    <source>
        <dbReference type="PROSITE" id="PS51462"/>
    </source>
</evidence>
<evidence type="ECO:0000256" key="8">
    <source>
        <dbReference type="ARBA" id="ARBA00022842"/>
    </source>
</evidence>
<comment type="similarity">
    <text evidence="2">Belongs to the Nudix hydrolase family.</text>
</comment>
<dbReference type="PANTHER" id="PTHR47707:SF1">
    <property type="entry name" value="NUDIX HYDROLASE FAMILY PROTEIN"/>
    <property type="match status" value="1"/>
</dbReference>
<keyword evidence="9" id="KW-0234">DNA repair</keyword>
<evidence type="ECO:0000313" key="13">
    <source>
        <dbReference type="EMBL" id="SDI44187.1"/>
    </source>
</evidence>
<dbReference type="GO" id="GO:0006281">
    <property type="term" value="P:DNA repair"/>
    <property type="evidence" value="ECO:0007669"/>
    <property type="project" value="UniProtKB-KW"/>
</dbReference>
<dbReference type="Proteomes" id="UP000198853">
    <property type="component" value="Unassembled WGS sequence"/>
</dbReference>
<evidence type="ECO:0000256" key="1">
    <source>
        <dbReference type="ARBA" id="ARBA00001946"/>
    </source>
</evidence>
<evidence type="ECO:0000256" key="10">
    <source>
        <dbReference type="ARBA" id="ARBA00035861"/>
    </source>
</evidence>
<keyword evidence="4" id="KW-0235">DNA replication</keyword>
<dbReference type="GO" id="GO:0006260">
    <property type="term" value="P:DNA replication"/>
    <property type="evidence" value="ECO:0007669"/>
    <property type="project" value="UniProtKB-KW"/>
</dbReference>
<organism evidence="13 14">
    <name type="scientific">Natribacillus halophilus</name>
    <dbReference type="NCBI Taxonomy" id="549003"/>
    <lineage>
        <taxon>Bacteria</taxon>
        <taxon>Bacillati</taxon>
        <taxon>Bacillota</taxon>
        <taxon>Bacilli</taxon>
        <taxon>Bacillales</taxon>
        <taxon>Bacillaceae</taxon>
        <taxon>Natribacillus</taxon>
    </lineage>
</organism>
<dbReference type="InterPro" id="IPR020084">
    <property type="entry name" value="NUDIX_hydrolase_CS"/>
</dbReference>
<dbReference type="Pfam" id="PF00293">
    <property type="entry name" value="NUDIX"/>
    <property type="match status" value="1"/>
</dbReference>
<dbReference type="AlphaFoldDB" id="A0A1G8KL67"/>
<evidence type="ECO:0000256" key="2">
    <source>
        <dbReference type="ARBA" id="ARBA00005582"/>
    </source>
</evidence>
<proteinExistence type="inferred from homology"/>
<evidence type="ECO:0000256" key="11">
    <source>
        <dbReference type="ARBA" id="ARBA00038905"/>
    </source>
</evidence>
<comment type="cofactor">
    <cofactor evidence="1">
        <name>Mg(2+)</name>
        <dbReference type="ChEBI" id="CHEBI:18420"/>
    </cofactor>
</comment>
<keyword evidence="6" id="KW-0227">DNA damage</keyword>
<dbReference type="GO" id="GO:0044715">
    <property type="term" value="F:8-oxo-dGDP phosphatase activity"/>
    <property type="evidence" value="ECO:0007669"/>
    <property type="project" value="TreeGrafter"/>
</dbReference>
<evidence type="ECO:0000256" key="3">
    <source>
        <dbReference type="ARBA" id="ARBA00022457"/>
    </source>
</evidence>
<name>A0A1G8KL67_9BACI</name>
<gene>
    <name evidence="13" type="ORF">SAMN04488123_102176</name>
</gene>